<dbReference type="PATRIC" id="fig|1076.23.peg.2509"/>
<dbReference type="InterPro" id="IPR036388">
    <property type="entry name" value="WH-like_DNA-bd_sf"/>
</dbReference>
<dbReference type="OrthoDB" id="9786526at2"/>
<dbReference type="Gene3D" id="1.10.10.10">
    <property type="entry name" value="Winged helix-like DNA-binding domain superfamily/Winged helix DNA-binding domain"/>
    <property type="match status" value="1"/>
</dbReference>
<dbReference type="PROSITE" id="PS50931">
    <property type="entry name" value="HTH_LYSR"/>
    <property type="match status" value="1"/>
</dbReference>
<feature type="domain" description="HTH lysR-type" evidence="6">
    <location>
        <begin position="1"/>
        <end position="59"/>
    </location>
</feature>
<accession>A0A0D7EQA1</accession>
<evidence type="ECO:0000256" key="2">
    <source>
        <dbReference type="ARBA" id="ARBA00009437"/>
    </source>
</evidence>
<keyword evidence="5" id="KW-0804">Transcription</keyword>
<keyword evidence="3" id="KW-0805">Transcription regulation</keyword>
<dbReference type="AlphaFoldDB" id="A0A0D7EQA1"/>
<dbReference type="FunFam" id="1.10.10.10:FF:000001">
    <property type="entry name" value="LysR family transcriptional regulator"/>
    <property type="match status" value="1"/>
</dbReference>
<evidence type="ECO:0000259" key="6">
    <source>
        <dbReference type="PROSITE" id="PS50931"/>
    </source>
</evidence>
<comment type="caution">
    <text evidence="7">The sequence shown here is derived from an EMBL/GenBank/DDBJ whole genome shotgun (WGS) entry which is preliminary data.</text>
</comment>
<dbReference type="Pfam" id="PF03466">
    <property type="entry name" value="LysR_substrate"/>
    <property type="match status" value="1"/>
</dbReference>
<keyword evidence="4" id="KW-0238">DNA-binding</keyword>
<dbReference type="RefSeq" id="WP_044410766.1">
    <property type="nucleotide sequence ID" value="NZ_JXXE01000241.1"/>
</dbReference>
<gene>
    <name evidence="7" type="ORF">OO17_12210</name>
</gene>
<proteinExistence type="inferred from homology"/>
<evidence type="ECO:0000256" key="4">
    <source>
        <dbReference type="ARBA" id="ARBA00023125"/>
    </source>
</evidence>
<dbReference type="SUPFAM" id="SSF53850">
    <property type="entry name" value="Periplasmic binding protein-like II"/>
    <property type="match status" value="1"/>
</dbReference>
<dbReference type="SUPFAM" id="SSF46785">
    <property type="entry name" value="Winged helix' DNA-binding domain"/>
    <property type="match status" value="1"/>
</dbReference>
<name>A0A0D7EQA1_RHOPL</name>
<dbReference type="GO" id="GO:0043565">
    <property type="term" value="F:sequence-specific DNA binding"/>
    <property type="evidence" value="ECO:0007669"/>
    <property type="project" value="TreeGrafter"/>
</dbReference>
<dbReference type="GO" id="GO:0003700">
    <property type="term" value="F:DNA-binding transcription factor activity"/>
    <property type="evidence" value="ECO:0007669"/>
    <property type="project" value="InterPro"/>
</dbReference>
<dbReference type="GO" id="GO:0006351">
    <property type="term" value="P:DNA-templated transcription"/>
    <property type="evidence" value="ECO:0007669"/>
    <property type="project" value="TreeGrafter"/>
</dbReference>
<organism evidence="7 8">
    <name type="scientific">Rhodopseudomonas palustris</name>
    <dbReference type="NCBI Taxonomy" id="1076"/>
    <lineage>
        <taxon>Bacteria</taxon>
        <taxon>Pseudomonadati</taxon>
        <taxon>Pseudomonadota</taxon>
        <taxon>Alphaproteobacteria</taxon>
        <taxon>Hyphomicrobiales</taxon>
        <taxon>Nitrobacteraceae</taxon>
        <taxon>Rhodopseudomonas</taxon>
    </lineage>
</organism>
<dbReference type="Pfam" id="PF00126">
    <property type="entry name" value="HTH_1"/>
    <property type="match status" value="1"/>
</dbReference>
<dbReference type="InterPro" id="IPR000847">
    <property type="entry name" value="LysR_HTH_N"/>
</dbReference>
<dbReference type="Gene3D" id="3.40.190.290">
    <property type="match status" value="1"/>
</dbReference>
<dbReference type="PANTHER" id="PTHR30537">
    <property type="entry name" value="HTH-TYPE TRANSCRIPTIONAL REGULATOR"/>
    <property type="match status" value="1"/>
</dbReference>
<reference evidence="7 8" key="1">
    <citation type="submission" date="2014-11" db="EMBL/GenBank/DDBJ databases">
        <title>Genomics and ecophysiology of heterotrophic nitrogen fixing bacteria isolated from estuarine surface water.</title>
        <authorList>
            <person name="Bentzon-Tilia M."/>
            <person name="Severin I."/>
            <person name="Hansen L.H."/>
            <person name="Riemann L."/>
        </authorList>
    </citation>
    <scope>NUCLEOTIDE SEQUENCE [LARGE SCALE GENOMIC DNA]</scope>
    <source>
        <strain evidence="7 8">BAL398</strain>
    </source>
</reference>
<dbReference type="InterPro" id="IPR058163">
    <property type="entry name" value="LysR-type_TF_proteobact-type"/>
</dbReference>
<dbReference type="InterPro" id="IPR005119">
    <property type="entry name" value="LysR_subst-bd"/>
</dbReference>
<evidence type="ECO:0000313" key="7">
    <source>
        <dbReference type="EMBL" id="KIZ42836.1"/>
    </source>
</evidence>
<dbReference type="PANTHER" id="PTHR30537:SF5">
    <property type="entry name" value="HTH-TYPE TRANSCRIPTIONAL ACTIVATOR TTDR-RELATED"/>
    <property type="match status" value="1"/>
</dbReference>
<protein>
    <submittedName>
        <fullName evidence="7">LysR family transcriptional regulator</fullName>
    </submittedName>
</protein>
<evidence type="ECO:0000256" key="3">
    <source>
        <dbReference type="ARBA" id="ARBA00023015"/>
    </source>
</evidence>
<comment type="similarity">
    <text evidence="2">Belongs to the LysR transcriptional regulatory family.</text>
</comment>
<evidence type="ECO:0000256" key="5">
    <source>
        <dbReference type="ARBA" id="ARBA00023163"/>
    </source>
</evidence>
<comment type="function">
    <text evidence="1">NodD regulates the expression of the nodABCFE genes which encode other nodulation proteins. NodD is also a negative regulator of its own expression. Binds flavonoids as inducers.</text>
</comment>
<dbReference type="Proteomes" id="UP000032515">
    <property type="component" value="Unassembled WGS sequence"/>
</dbReference>
<evidence type="ECO:0000313" key="8">
    <source>
        <dbReference type="Proteomes" id="UP000032515"/>
    </source>
</evidence>
<dbReference type="EMBL" id="JXXE01000241">
    <property type="protein sequence ID" value="KIZ42836.1"/>
    <property type="molecule type" value="Genomic_DNA"/>
</dbReference>
<dbReference type="InterPro" id="IPR036390">
    <property type="entry name" value="WH_DNA-bd_sf"/>
</dbReference>
<sequence length="313" mass="34171">MDRLETMRAFVAVASLGSFAEAARQLRLSPSVVTRSVADLEDRLGLVLLNRTTRSVRLTERGEIFLDSCRQVLEDIEGAERRVRGEDAEPRGSLKVAAPILFGRLHVLPIITRILTKHPSLTVHLSLSDRNVHLAEEAVDVAVRVGDLADSSMKAIRLGSVSRVLVASPEYLERRGMPKAPNDLSAHDIIAFESLDATNEWRFGTTGKLVRVEPRLTVNSGDAAIAAAEAGLGISRTLSYQVMSSVLAGRLVPLLVSFTAEKLPVSVIHPARRIASTNLGAFIKSAREYFKDDPLVPIEDWEIPACSDLATHQ</sequence>
<evidence type="ECO:0000256" key="1">
    <source>
        <dbReference type="ARBA" id="ARBA00003502"/>
    </source>
</evidence>